<dbReference type="Proteomes" id="UP000286415">
    <property type="component" value="Unassembled WGS sequence"/>
</dbReference>
<dbReference type="AlphaFoldDB" id="A0A8T1M9H6"/>
<gene>
    <name evidence="1" type="ORF">CSKR_203276</name>
</gene>
<evidence type="ECO:0000313" key="1">
    <source>
        <dbReference type="EMBL" id="KAG5445638.1"/>
    </source>
</evidence>
<sequence length="162" mass="17890">MLGCLVRITRSVPNSKRQRLTIDPEDPIEMPTLDSLLSDPTSVSGPAVDAKKIELTANNLEVQLPFDHPWISNDVGNVFGTNWDPGPPKRGPPDDCWFTKQTVQGFETVGVSETHGPFSDTPLFGVDRMAFYDLYACPTEPIDFQSRAKLCCDFQVSTVISS</sequence>
<reference evidence="1 2" key="1">
    <citation type="journal article" date="2018" name="Biotechnol. Adv.">
        <title>Improved genomic resources and new bioinformatic workflow for the carcinogenic parasite Clonorchis sinensis: Biotechnological implications.</title>
        <authorList>
            <person name="Wang D."/>
            <person name="Korhonen P.K."/>
            <person name="Gasser R.B."/>
            <person name="Young N.D."/>
        </authorList>
    </citation>
    <scope>NUCLEOTIDE SEQUENCE [LARGE SCALE GENOMIC DNA]</scope>
    <source>
        <strain evidence="1">Cs-k2</strain>
    </source>
</reference>
<protein>
    <submittedName>
        <fullName evidence="1">Uncharacterized protein</fullName>
    </submittedName>
</protein>
<comment type="caution">
    <text evidence="1">The sequence shown here is derived from an EMBL/GenBank/DDBJ whole genome shotgun (WGS) entry which is preliminary data.</text>
</comment>
<accession>A0A8T1M9H6</accession>
<proteinExistence type="predicted"/>
<dbReference type="EMBL" id="NIRI02000056">
    <property type="protein sequence ID" value="KAG5445638.1"/>
    <property type="molecule type" value="Genomic_DNA"/>
</dbReference>
<name>A0A8T1M9H6_CLOSI</name>
<reference evidence="1 2" key="2">
    <citation type="journal article" date="2021" name="Genomics">
        <title>High-quality reference genome for Clonorchis sinensis.</title>
        <authorList>
            <person name="Young N.D."/>
            <person name="Stroehlein A.J."/>
            <person name="Kinkar L."/>
            <person name="Wang T."/>
            <person name="Sohn W.M."/>
            <person name="Chang B.C.H."/>
            <person name="Kaur P."/>
            <person name="Weisz D."/>
            <person name="Dudchenko O."/>
            <person name="Aiden E.L."/>
            <person name="Korhonen P.K."/>
            <person name="Gasser R.B."/>
        </authorList>
    </citation>
    <scope>NUCLEOTIDE SEQUENCE [LARGE SCALE GENOMIC DNA]</scope>
    <source>
        <strain evidence="1">Cs-k2</strain>
    </source>
</reference>
<evidence type="ECO:0000313" key="2">
    <source>
        <dbReference type="Proteomes" id="UP000286415"/>
    </source>
</evidence>
<keyword evidence="2" id="KW-1185">Reference proteome</keyword>
<organism evidence="1 2">
    <name type="scientific">Clonorchis sinensis</name>
    <name type="common">Chinese liver fluke</name>
    <dbReference type="NCBI Taxonomy" id="79923"/>
    <lineage>
        <taxon>Eukaryota</taxon>
        <taxon>Metazoa</taxon>
        <taxon>Spiralia</taxon>
        <taxon>Lophotrochozoa</taxon>
        <taxon>Platyhelminthes</taxon>
        <taxon>Trematoda</taxon>
        <taxon>Digenea</taxon>
        <taxon>Opisthorchiida</taxon>
        <taxon>Opisthorchiata</taxon>
        <taxon>Opisthorchiidae</taxon>
        <taxon>Clonorchis</taxon>
    </lineage>
</organism>